<dbReference type="EMBL" id="JAVKGT010000015">
    <property type="protein sequence ID" value="MDR5711920.1"/>
    <property type="molecule type" value="Genomic_DNA"/>
</dbReference>
<sequence>MRENPDYAFDDVAGIKEFIRQNPWCTFTTYVPGAGLVASHYPVMLEEDIFGDRAGAAEDGVEKIVLVSHVGRPDEEKHQLGQHEMLAIIQGPHGYISPGWYGYRPNVPTWNFAVAHLTGTPEILSDQENLTVLDALVEHFEKVLPDPHLLHATAENSEYAHRIVRGTVGFRLEVTRFEAKEKMSQDKPASSVRTIIDTLRAPGPYTNPALAERMEHVNAVKLSAESSAGEKEA</sequence>
<reference evidence="2" key="1">
    <citation type="submission" date="2023-07" db="EMBL/GenBank/DDBJ databases">
        <title>Description of three actinobacteria isolated from air of manufacturing shop in a pharmaceutical factory.</title>
        <authorList>
            <person name="Zhang D.-F."/>
        </authorList>
    </citation>
    <scope>NUCLEOTIDE SEQUENCE [LARGE SCALE GENOMIC DNA]</scope>
    <source>
        <strain evidence="2">CCTCC AB 207010</strain>
    </source>
</reference>
<comment type="caution">
    <text evidence="1">The sequence shown here is derived from an EMBL/GenBank/DDBJ whole genome shotgun (WGS) entry which is preliminary data.</text>
</comment>
<accession>A0ABU1FTD6</accession>
<evidence type="ECO:0000313" key="2">
    <source>
        <dbReference type="Proteomes" id="UP001260872"/>
    </source>
</evidence>
<gene>
    <name evidence="1" type="ORF">RH857_07205</name>
</gene>
<dbReference type="SUPFAM" id="SSF50475">
    <property type="entry name" value="FMN-binding split barrel"/>
    <property type="match status" value="1"/>
</dbReference>
<keyword evidence="2" id="KW-1185">Reference proteome</keyword>
<dbReference type="PANTHER" id="PTHR35802:SF1">
    <property type="entry name" value="PROTEASE SYNTHASE AND SPORULATION PROTEIN PAI 2"/>
    <property type="match status" value="1"/>
</dbReference>
<dbReference type="Pfam" id="PF04299">
    <property type="entry name" value="FMN_bind_2"/>
    <property type="match status" value="1"/>
</dbReference>
<dbReference type="InterPro" id="IPR007396">
    <property type="entry name" value="TR_PAI2-type"/>
</dbReference>
<name>A0ABU1FTD6_9MICC</name>
<proteinExistence type="predicted"/>
<dbReference type="RefSeq" id="WP_310537300.1">
    <property type="nucleotide sequence ID" value="NZ_BAAAOC010000089.1"/>
</dbReference>
<dbReference type="InterPro" id="IPR012349">
    <property type="entry name" value="Split_barrel_FMN-bd"/>
</dbReference>
<dbReference type="Proteomes" id="UP001260872">
    <property type="component" value="Unassembled WGS sequence"/>
</dbReference>
<dbReference type="PIRSF" id="PIRSF010372">
    <property type="entry name" value="PaiB"/>
    <property type="match status" value="1"/>
</dbReference>
<dbReference type="Gene3D" id="2.30.110.10">
    <property type="entry name" value="Electron Transport, Fmn-binding Protein, Chain A"/>
    <property type="match status" value="1"/>
</dbReference>
<evidence type="ECO:0000313" key="1">
    <source>
        <dbReference type="EMBL" id="MDR5711920.1"/>
    </source>
</evidence>
<dbReference type="PANTHER" id="PTHR35802">
    <property type="entry name" value="PROTEASE SYNTHASE AND SPORULATION PROTEIN PAI 2"/>
    <property type="match status" value="1"/>
</dbReference>
<organism evidence="1 2">
    <name type="scientific">Nesterenkonia flava</name>
    <dbReference type="NCBI Taxonomy" id="469799"/>
    <lineage>
        <taxon>Bacteria</taxon>
        <taxon>Bacillati</taxon>
        <taxon>Actinomycetota</taxon>
        <taxon>Actinomycetes</taxon>
        <taxon>Micrococcales</taxon>
        <taxon>Micrococcaceae</taxon>
        <taxon>Nesterenkonia</taxon>
    </lineage>
</organism>
<protein>
    <submittedName>
        <fullName evidence="1">FMN-binding negative transcriptional regulator</fullName>
    </submittedName>
</protein>